<accession>A0AAW9S9D8</accession>
<protein>
    <submittedName>
        <fullName evidence="4">Aminotransferase class V-fold PLP-dependent enzyme</fullName>
    </submittedName>
</protein>
<keyword evidence="4" id="KW-0032">Aminotransferase</keyword>
<dbReference type="InterPro" id="IPR015424">
    <property type="entry name" value="PyrdxlP-dep_Trfase"/>
</dbReference>
<dbReference type="GO" id="GO:0008453">
    <property type="term" value="F:alanine-glyoxylate transaminase activity"/>
    <property type="evidence" value="ECO:0007669"/>
    <property type="project" value="TreeGrafter"/>
</dbReference>
<feature type="domain" description="Aminotransferase class V" evidence="3">
    <location>
        <begin position="16"/>
        <end position="298"/>
    </location>
</feature>
<dbReference type="PANTHER" id="PTHR21152:SF40">
    <property type="entry name" value="ALANINE--GLYOXYLATE AMINOTRANSFERASE"/>
    <property type="match status" value="1"/>
</dbReference>
<dbReference type="Gene3D" id="3.40.640.10">
    <property type="entry name" value="Type I PLP-dependent aspartate aminotransferase-like (Major domain)"/>
    <property type="match status" value="1"/>
</dbReference>
<name>A0AAW9S9D8_9BACT</name>
<dbReference type="GO" id="GO:0019265">
    <property type="term" value="P:glycine biosynthetic process, by transamination of glyoxylate"/>
    <property type="evidence" value="ECO:0007669"/>
    <property type="project" value="TreeGrafter"/>
</dbReference>
<dbReference type="Proteomes" id="UP001403385">
    <property type="component" value="Unassembled WGS sequence"/>
</dbReference>
<dbReference type="Pfam" id="PF00266">
    <property type="entry name" value="Aminotran_5"/>
    <property type="match status" value="1"/>
</dbReference>
<dbReference type="AlphaFoldDB" id="A0AAW9S9D8"/>
<evidence type="ECO:0000259" key="3">
    <source>
        <dbReference type="Pfam" id="PF00266"/>
    </source>
</evidence>
<dbReference type="EMBL" id="JBDKWZ010000007">
    <property type="protein sequence ID" value="MEN7548974.1"/>
    <property type="molecule type" value="Genomic_DNA"/>
</dbReference>
<comment type="caution">
    <text evidence="4">The sequence shown here is derived from an EMBL/GenBank/DDBJ whole genome shotgun (WGS) entry which is preliminary data.</text>
</comment>
<keyword evidence="4" id="KW-0808">Transferase</keyword>
<evidence type="ECO:0000313" key="4">
    <source>
        <dbReference type="EMBL" id="MEN7548974.1"/>
    </source>
</evidence>
<dbReference type="SUPFAM" id="SSF53383">
    <property type="entry name" value="PLP-dependent transferases"/>
    <property type="match status" value="1"/>
</dbReference>
<evidence type="ECO:0000313" key="5">
    <source>
        <dbReference type="Proteomes" id="UP001403385"/>
    </source>
</evidence>
<evidence type="ECO:0000256" key="1">
    <source>
        <dbReference type="ARBA" id="ARBA00001933"/>
    </source>
</evidence>
<sequence length="357" mass="40743">MQTISFYPGPSKVYPQVKTFMAEAMDSGLLSRNHRSPEFVALSQETVLLLKQKLNIPKNYSIFFTSSATECWEVLAESYLDAYSFHIYNGAFGEKWLNYRKKIRGNASGQRFHTQRQLGIKSLTIPEQSELICLTQCETSNSTQLKNKQIRKIKKQHTQALIAIDATSSMGGIELEWSYGDIWFASVQKCFGLPAGMALMVCSPRAIEKAQEMQHNLHYNSLLFMSEKMREWQTTYTPNVLSIFLLNRILKHVPDIQTTSTLLKSRASYMYQELQQAGFQALIHSKRLRADTVLAIKASPQQVTYIKNQALKAGFLLGNGYGTWKEITFRIANFPAHTDEEVHALLKFLKEEGKKCQ</sequence>
<dbReference type="Gene3D" id="3.90.1150.10">
    <property type="entry name" value="Aspartate Aminotransferase, domain 1"/>
    <property type="match status" value="1"/>
</dbReference>
<dbReference type="PANTHER" id="PTHR21152">
    <property type="entry name" value="AMINOTRANSFERASE CLASS V"/>
    <property type="match status" value="1"/>
</dbReference>
<keyword evidence="5" id="KW-1185">Reference proteome</keyword>
<reference evidence="4 5" key="1">
    <citation type="submission" date="2024-04" db="EMBL/GenBank/DDBJ databases">
        <title>Novel genus in family Flammeovirgaceae.</title>
        <authorList>
            <person name="Nguyen T.H."/>
            <person name="Vuong T.Q."/>
            <person name="Le H."/>
            <person name="Kim S.-G."/>
        </authorList>
    </citation>
    <scope>NUCLEOTIDE SEQUENCE [LARGE SCALE GENOMIC DNA]</scope>
    <source>
        <strain evidence="4 5">JCM 23209</strain>
    </source>
</reference>
<dbReference type="InterPro" id="IPR015421">
    <property type="entry name" value="PyrdxlP-dep_Trfase_major"/>
</dbReference>
<dbReference type="InterPro" id="IPR015422">
    <property type="entry name" value="PyrdxlP-dep_Trfase_small"/>
</dbReference>
<dbReference type="InterPro" id="IPR000192">
    <property type="entry name" value="Aminotrans_V_dom"/>
</dbReference>
<comment type="cofactor">
    <cofactor evidence="1">
        <name>pyridoxal 5'-phosphate</name>
        <dbReference type="ChEBI" id="CHEBI:597326"/>
    </cofactor>
</comment>
<keyword evidence="2" id="KW-0663">Pyridoxal phosphate</keyword>
<proteinExistence type="predicted"/>
<gene>
    <name evidence="4" type="ORF">AAG747_13710</name>
</gene>
<organism evidence="4 5">
    <name type="scientific">Rapidithrix thailandica</name>
    <dbReference type="NCBI Taxonomy" id="413964"/>
    <lineage>
        <taxon>Bacteria</taxon>
        <taxon>Pseudomonadati</taxon>
        <taxon>Bacteroidota</taxon>
        <taxon>Cytophagia</taxon>
        <taxon>Cytophagales</taxon>
        <taxon>Flammeovirgaceae</taxon>
        <taxon>Rapidithrix</taxon>
    </lineage>
</organism>
<dbReference type="GO" id="GO:0004760">
    <property type="term" value="F:L-serine-pyruvate transaminase activity"/>
    <property type="evidence" value="ECO:0007669"/>
    <property type="project" value="TreeGrafter"/>
</dbReference>
<evidence type="ECO:0000256" key="2">
    <source>
        <dbReference type="ARBA" id="ARBA00022898"/>
    </source>
</evidence>
<dbReference type="RefSeq" id="WP_346821747.1">
    <property type="nucleotide sequence ID" value="NZ_JBDKWZ010000007.1"/>
</dbReference>